<feature type="compositionally biased region" description="Basic and acidic residues" evidence="1">
    <location>
        <begin position="392"/>
        <end position="402"/>
    </location>
</feature>
<dbReference type="PANTHER" id="PTHR46007">
    <property type="entry name" value="MEDIATOR OF RNA POLYMERASE II TRANSCRIPTION SUBUNIT 12"/>
    <property type="match status" value="1"/>
</dbReference>
<dbReference type="OrthoDB" id="166317at2759"/>
<keyword evidence="3" id="KW-1185">Reference proteome</keyword>
<protein>
    <submittedName>
        <fullName evidence="2">Unnamed protein product</fullName>
    </submittedName>
</protein>
<dbReference type="GO" id="GO:0003713">
    <property type="term" value="F:transcription coactivator activity"/>
    <property type="evidence" value="ECO:0007669"/>
    <property type="project" value="TreeGrafter"/>
</dbReference>
<feature type="compositionally biased region" description="Low complexity" evidence="1">
    <location>
        <begin position="717"/>
        <end position="736"/>
    </location>
</feature>
<proteinExistence type="predicted"/>
<feature type="region of interest" description="Disordered" evidence="1">
    <location>
        <begin position="717"/>
        <end position="746"/>
    </location>
</feature>
<sequence>MSALELGRNRAHANSPAVFRPHNTRQLTPWLSAARAAAAAQQPENSSSPGPPVGRGAMSNFARDAPAPPPATSAAATTATSTTSTAAASGSKSRSKSKSSNSSSPSGSSPSGSSPSGSSPEGAEGSANLRGGRKSAANGAQQSSGSDGGSSPRRQPARAAVGSSSSTATASTATVSTEATAGTVTTRSQTQQQQQGQQGQQGTQEAATGAANRENRDHTGMNRRHQYIGQSMSSAFGAGAGSSSGTGTASPAAMQQQPHRFFGSEGGGRITTGSSSYNHDRHLSPVSSPAMAGESWAQRAAAGAAMTGRSVKRHLQQPYDASMYDAYGMRVGGAGASAKGMRMAQPGMQQGVSASSSGSALGGAGRIRSTQLQQQTYGLPPNEDPMQYEPSGEARHPRDSTRYETWTSKQLRKKCSHLKLRGLKNVKKHVMVEALYRYYRNQRLKDMANAASSNNAASHPQTSSPQQQQPQRRTDIQRSSSINGGSESRSDLQYRSRYDQHNASQSPPSQYGSHTSRSRGYINYGNQSPSPLSSGGESGSSHPQRAGTYASNNSGYYLDKESKGESQYKEVPVTAEDVIRLVDVVLSPEFVDRLAAELSRWQFWVDVREMYIALLNRQHPPGSAGAGGGPMGIGGSATNSRNFKWSSMQLWEIWKELSFAYTKTCFEFTAAGVDDREYINFCDGRPDVYYLHQRLHSRPDLLHLIKSNEYIDEKCTSEASESIAQEQQRAQQQQQQGPLIGTGSPMLRSHKRYKRSAPLAGAVPSSAAYNSARTIAAYRDGATAVDGAGVANGRLGGDNGSGQGSGDSRDHSPEENSTENSETTGEEGSNSNTANSNASNSSQDVSMRAALAEQKYFGLLLQNFEVIFESLHNKKVLLATLRKDNKAPDQLIADLHDDIHVLSALKREFRNKLRRTMP</sequence>
<feature type="region of interest" description="Disordered" evidence="1">
    <location>
        <begin position="450"/>
        <end position="568"/>
    </location>
</feature>
<evidence type="ECO:0000313" key="2">
    <source>
        <dbReference type="EMBL" id="GMF34730.1"/>
    </source>
</evidence>
<dbReference type="PANTHER" id="PTHR46007:SF8">
    <property type="entry name" value="C2H2-TYPE DOMAIN-CONTAINING PROTEIN"/>
    <property type="match status" value="1"/>
</dbReference>
<feature type="compositionally biased region" description="Low complexity" evidence="1">
    <location>
        <begin position="135"/>
        <end position="211"/>
    </location>
</feature>
<feature type="compositionally biased region" description="Basic and acidic residues" evidence="1">
    <location>
        <begin position="488"/>
        <end position="500"/>
    </location>
</feature>
<comment type="caution">
    <text evidence="2">The sequence shown here is derived from an EMBL/GenBank/DDBJ whole genome shotgun (WGS) entry which is preliminary data.</text>
</comment>
<feature type="region of interest" description="Disordered" evidence="1">
    <location>
        <begin position="376"/>
        <end position="410"/>
    </location>
</feature>
<feature type="compositionally biased region" description="Low complexity" evidence="1">
    <location>
        <begin position="72"/>
        <end position="127"/>
    </location>
</feature>
<gene>
    <name evidence="2" type="ORF">Pfra01_000900000</name>
</gene>
<organism evidence="2 3">
    <name type="scientific">Phytophthora fragariaefolia</name>
    <dbReference type="NCBI Taxonomy" id="1490495"/>
    <lineage>
        <taxon>Eukaryota</taxon>
        <taxon>Sar</taxon>
        <taxon>Stramenopiles</taxon>
        <taxon>Oomycota</taxon>
        <taxon>Peronosporomycetes</taxon>
        <taxon>Peronosporales</taxon>
        <taxon>Peronosporaceae</taxon>
        <taxon>Phytophthora</taxon>
    </lineage>
</organism>
<evidence type="ECO:0000256" key="1">
    <source>
        <dbReference type="SAM" id="MobiDB-lite"/>
    </source>
</evidence>
<dbReference type="GO" id="GO:0045944">
    <property type="term" value="P:positive regulation of transcription by RNA polymerase II"/>
    <property type="evidence" value="ECO:0007669"/>
    <property type="project" value="TreeGrafter"/>
</dbReference>
<dbReference type="EMBL" id="BSXT01000831">
    <property type="protein sequence ID" value="GMF34730.1"/>
    <property type="molecule type" value="Genomic_DNA"/>
</dbReference>
<feature type="region of interest" description="Disordered" evidence="1">
    <location>
        <begin position="234"/>
        <end position="291"/>
    </location>
</feature>
<reference evidence="2" key="1">
    <citation type="submission" date="2023-04" db="EMBL/GenBank/DDBJ databases">
        <title>Phytophthora fragariaefolia NBRC 109709.</title>
        <authorList>
            <person name="Ichikawa N."/>
            <person name="Sato H."/>
            <person name="Tonouchi N."/>
        </authorList>
    </citation>
    <scope>NUCLEOTIDE SEQUENCE</scope>
    <source>
        <strain evidence="2">NBRC 109709</strain>
    </source>
</reference>
<dbReference type="AlphaFoldDB" id="A0A9W6XAQ1"/>
<feature type="compositionally biased region" description="Low complexity" evidence="1">
    <location>
        <begin position="478"/>
        <end position="487"/>
    </location>
</feature>
<feature type="compositionally biased region" description="Gly residues" evidence="1">
    <location>
        <begin position="794"/>
        <end position="805"/>
    </location>
</feature>
<feature type="compositionally biased region" description="Polar residues" evidence="1">
    <location>
        <begin position="501"/>
        <end position="515"/>
    </location>
</feature>
<feature type="compositionally biased region" description="Low complexity" evidence="1">
    <location>
        <begin position="818"/>
        <end position="841"/>
    </location>
</feature>
<feature type="compositionally biased region" description="Low complexity" evidence="1">
    <location>
        <begin position="528"/>
        <end position="543"/>
    </location>
</feature>
<dbReference type="GO" id="GO:0016592">
    <property type="term" value="C:mediator complex"/>
    <property type="evidence" value="ECO:0007669"/>
    <property type="project" value="TreeGrafter"/>
</dbReference>
<name>A0A9W6XAQ1_9STRA</name>
<feature type="region of interest" description="Disordered" evidence="1">
    <location>
        <begin position="1"/>
        <end position="221"/>
    </location>
</feature>
<feature type="compositionally biased region" description="Basic and acidic residues" evidence="1">
    <location>
        <begin position="558"/>
        <end position="568"/>
    </location>
</feature>
<feature type="region of interest" description="Disordered" evidence="1">
    <location>
        <begin position="789"/>
        <end position="841"/>
    </location>
</feature>
<feature type="compositionally biased region" description="Low complexity" evidence="1">
    <location>
        <begin position="450"/>
        <end position="471"/>
    </location>
</feature>
<accession>A0A9W6XAQ1</accession>
<evidence type="ECO:0000313" key="3">
    <source>
        <dbReference type="Proteomes" id="UP001165121"/>
    </source>
</evidence>
<dbReference type="Proteomes" id="UP001165121">
    <property type="component" value="Unassembled WGS sequence"/>
</dbReference>
<dbReference type="InterPro" id="IPR051647">
    <property type="entry name" value="Mediator_comp_sub12"/>
</dbReference>